<dbReference type="Pfam" id="PF07933">
    <property type="entry name" value="DUF1681"/>
    <property type="match status" value="1"/>
</dbReference>
<feature type="domain" description="NECAP PHear" evidence="1">
    <location>
        <begin position="24"/>
        <end position="60"/>
    </location>
</feature>
<dbReference type="Gene3D" id="2.30.29.30">
    <property type="entry name" value="Pleckstrin-homology domain (PH domain)/Phosphotyrosine-binding domain (PTB)"/>
    <property type="match status" value="1"/>
</dbReference>
<name>A0A9Q0FDH2_9ROSI</name>
<reference evidence="2" key="2">
    <citation type="journal article" date="2023" name="Plants (Basel)">
        <title>Annotation of the Turnera subulata (Passifloraceae) Draft Genome Reveals the S-Locus Evolved after the Divergence of Turneroideae from Passifloroideae in a Stepwise Manner.</title>
        <authorList>
            <person name="Henning P.M."/>
            <person name="Roalson E.H."/>
            <person name="Mir W."/>
            <person name="McCubbin A.G."/>
            <person name="Shore J.S."/>
        </authorList>
    </citation>
    <scope>NUCLEOTIDE SEQUENCE</scope>
    <source>
        <strain evidence="2">F60SS</strain>
    </source>
</reference>
<organism evidence="2 3">
    <name type="scientific">Turnera subulata</name>
    <dbReference type="NCBI Taxonomy" id="218843"/>
    <lineage>
        <taxon>Eukaryota</taxon>
        <taxon>Viridiplantae</taxon>
        <taxon>Streptophyta</taxon>
        <taxon>Embryophyta</taxon>
        <taxon>Tracheophyta</taxon>
        <taxon>Spermatophyta</taxon>
        <taxon>Magnoliopsida</taxon>
        <taxon>eudicotyledons</taxon>
        <taxon>Gunneridae</taxon>
        <taxon>Pentapetalae</taxon>
        <taxon>rosids</taxon>
        <taxon>fabids</taxon>
        <taxon>Malpighiales</taxon>
        <taxon>Passifloraceae</taxon>
        <taxon>Turnera</taxon>
    </lineage>
</organism>
<reference evidence="2" key="1">
    <citation type="submission" date="2022-02" db="EMBL/GenBank/DDBJ databases">
        <authorList>
            <person name="Henning P.M."/>
            <person name="McCubbin A.G."/>
            <person name="Shore J.S."/>
        </authorList>
    </citation>
    <scope>NUCLEOTIDE SEQUENCE</scope>
    <source>
        <strain evidence="2">F60SS</strain>
        <tissue evidence="2">Leaves</tissue>
    </source>
</reference>
<sequence>MVESAADGVMQGPVRDLARGSELMELFPMCFVKPSQRENSVETVLDSSRYFVLKIKDGSGYCVGKCRQCKLQLGCTDPSIMGFGSSSVRRVKW</sequence>
<evidence type="ECO:0000259" key="1">
    <source>
        <dbReference type="Pfam" id="PF07933"/>
    </source>
</evidence>
<protein>
    <recommendedName>
        <fullName evidence="1">NECAP PHear domain-containing protein</fullName>
    </recommendedName>
</protein>
<keyword evidence="3" id="KW-1185">Reference proteome</keyword>
<dbReference type="SUPFAM" id="SSF50729">
    <property type="entry name" value="PH domain-like"/>
    <property type="match status" value="1"/>
</dbReference>
<evidence type="ECO:0000313" key="3">
    <source>
        <dbReference type="Proteomes" id="UP001141552"/>
    </source>
</evidence>
<dbReference type="EMBL" id="JAKUCV010005893">
    <property type="protein sequence ID" value="KAJ4829473.1"/>
    <property type="molecule type" value="Genomic_DNA"/>
</dbReference>
<proteinExistence type="predicted"/>
<dbReference type="GO" id="GO:0016020">
    <property type="term" value="C:membrane"/>
    <property type="evidence" value="ECO:0007669"/>
    <property type="project" value="InterPro"/>
</dbReference>
<dbReference type="OrthoDB" id="10265489at2759"/>
<dbReference type="InterPro" id="IPR011993">
    <property type="entry name" value="PH-like_dom_sf"/>
</dbReference>
<accession>A0A9Q0FDH2</accession>
<evidence type="ECO:0000313" key="2">
    <source>
        <dbReference type="EMBL" id="KAJ4829473.1"/>
    </source>
</evidence>
<comment type="caution">
    <text evidence="2">The sequence shown here is derived from an EMBL/GenBank/DDBJ whole genome shotgun (WGS) entry which is preliminary data.</text>
</comment>
<dbReference type="AlphaFoldDB" id="A0A9Q0FDH2"/>
<dbReference type="Proteomes" id="UP001141552">
    <property type="component" value="Unassembled WGS sequence"/>
</dbReference>
<gene>
    <name evidence="2" type="ORF">Tsubulata_001408</name>
</gene>
<dbReference type="GO" id="GO:0006897">
    <property type="term" value="P:endocytosis"/>
    <property type="evidence" value="ECO:0007669"/>
    <property type="project" value="InterPro"/>
</dbReference>
<dbReference type="InterPro" id="IPR012466">
    <property type="entry name" value="NECAP_PHear"/>
</dbReference>